<accession>A0A2A5KVW1</accession>
<evidence type="ECO:0000256" key="1">
    <source>
        <dbReference type="SAM" id="Phobius"/>
    </source>
</evidence>
<keyword evidence="1" id="KW-0812">Transmembrane</keyword>
<dbReference type="EMBL" id="NXDM01000008">
    <property type="protein sequence ID" value="PCK81216.1"/>
    <property type="molecule type" value="Genomic_DNA"/>
</dbReference>
<gene>
    <name evidence="2" type="ORF">CPT34_11055</name>
</gene>
<name>A0A2A5KVW1_9HYPH</name>
<evidence type="ECO:0000313" key="2">
    <source>
        <dbReference type="EMBL" id="PCK81216.1"/>
    </source>
</evidence>
<dbReference type="RefSeq" id="WP_096762778.1">
    <property type="nucleotide sequence ID" value="NZ_NXDM01000008.1"/>
</dbReference>
<protein>
    <submittedName>
        <fullName evidence="2">Uncharacterized protein</fullName>
    </submittedName>
</protein>
<keyword evidence="1" id="KW-0472">Membrane</keyword>
<reference evidence="2 3" key="1">
    <citation type="submission" date="2017-09" db="EMBL/GenBank/DDBJ databases">
        <title>Comparative genomics of rhizobia isolated from Phaseolus vulgaris in China.</title>
        <authorList>
            <person name="Tong W."/>
        </authorList>
    </citation>
    <scope>NUCLEOTIDE SEQUENCE [LARGE SCALE GENOMIC DNA]</scope>
    <source>
        <strain evidence="2 3">L101</strain>
    </source>
</reference>
<keyword evidence="3" id="KW-1185">Reference proteome</keyword>
<proteinExistence type="predicted"/>
<feature type="transmembrane region" description="Helical" evidence="1">
    <location>
        <begin position="46"/>
        <end position="66"/>
    </location>
</feature>
<sequence>MGWFSRDREFEEYQRRERALEQSKPQEYLAYFIGINSKAIVTELRIIRWVLIAILIMAITLANALLPAGWWHRGF</sequence>
<dbReference type="AlphaFoldDB" id="A0A2A5KVW1"/>
<evidence type="ECO:0000313" key="3">
    <source>
        <dbReference type="Proteomes" id="UP000218807"/>
    </source>
</evidence>
<organism evidence="2 3">
    <name type="scientific">Rhizobium sophoriradicis</name>
    <dbReference type="NCBI Taxonomy" id="1535245"/>
    <lineage>
        <taxon>Bacteria</taxon>
        <taxon>Pseudomonadati</taxon>
        <taxon>Pseudomonadota</taxon>
        <taxon>Alphaproteobacteria</taxon>
        <taxon>Hyphomicrobiales</taxon>
        <taxon>Rhizobiaceae</taxon>
        <taxon>Rhizobium/Agrobacterium group</taxon>
        <taxon>Rhizobium</taxon>
    </lineage>
</organism>
<comment type="caution">
    <text evidence="2">The sequence shown here is derived from an EMBL/GenBank/DDBJ whole genome shotgun (WGS) entry which is preliminary data.</text>
</comment>
<dbReference type="Proteomes" id="UP000218807">
    <property type="component" value="Unassembled WGS sequence"/>
</dbReference>
<keyword evidence="1" id="KW-1133">Transmembrane helix</keyword>